<accession>A0A963YUZ6</accession>
<proteinExistence type="predicted"/>
<dbReference type="EMBL" id="JAESVB010000015">
    <property type="protein sequence ID" value="MCB8877597.1"/>
    <property type="molecule type" value="Genomic_DNA"/>
</dbReference>
<evidence type="ECO:0000313" key="2">
    <source>
        <dbReference type="EMBL" id="MCB8877597.1"/>
    </source>
</evidence>
<feature type="compositionally biased region" description="Basic and acidic residues" evidence="1">
    <location>
        <begin position="61"/>
        <end position="71"/>
    </location>
</feature>
<organism evidence="2 3">
    <name type="scientific">Acidisoma silvae</name>
    <dbReference type="NCBI Taxonomy" id="2802396"/>
    <lineage>
        <taxon>Bacteria</taxon>
        <taxon>Pseudomonadati</taxon>
        <taxon>Pseudomonadota</taxon>
        <taxon>Alphaproteobacteria</taxon>
        <taxon>Acetobacterales</taxon>
        <taxon>Acidocellaceae</taxon>
        <taxon>Acidisoma</taxon>
    </lineage>
</organism>
<protein>
    <submittedName>
        <fullName evidence="2">Uncharacterized protein</fullName>
    </submittedName>
</protein>
<evidence type="ECO:0000313" key="3">
    <source>
        <dbReference type="Proteomes" id="UP000708298"/>
    </source>
</evidence>
<dbReference type="Proteomes" id="UP000708298">
    <property type="component" value="Unassembled WGS sequence"/>
</dbReference>
<reference evidence="2" key="1">
    <citation type="journal article" date="2021" name="Microorganisms">
        <title>Acidisoma silvae sp. nov. and Acidisomacellulosilytica sp. nov., Two Acidophilic Bacteria Isolated from Decaying Wood, Hydrolyzing Cellulose and Producing Poly-3-hydroxybutyrate.</title>
        <authorList>
            <person name="Mieszkin S."/>
            <person name="Pouder E."/>
            <person name="Uroz S."/>
            <person name="Simon-Colin C."/>
            <person name="Alain K."/>
        </authorList>
    </citation>
    <scope>NUCLEOTIDE SEQUENCE</scope>
    <source>
        <strain evidence="2">HW T2.11</strain>
    </source>
</reference>
<name>A0A963YUZ6_9PROT</name>
<dbReference type="RefSeq" id="WP_227323245.1">
    <property type="nucleotide sequence ID" value="NZ_JAESVB010000015.1"/>
</dbReference>
<evidence type="ECO:0000256" key="1">
    <source>
        <dbReference type="SAM" id="MobiDB-lite"/>
    </source>
</evidence>
<dbReference type="AlphaFoldDB" id="A0A963YUZ6"/>
<sequence>MKRPQSKVEGISIREFARRDGCSERLVRRHVDRGAITKFPDGSIDPTFVGTGWRSSARRQGRADRPADTSEKLKPVRTKLSAFVAPIEATTFAIAADAWAMDLAVILLRQGIPKEAAQGICAAWLAAARQGAVDCLKDVPAPPGCGSWAEHPLFTAPWPNASSGTWADFEAEAAVL</sequence>
<keyword evidence="3" id="KW-1185">Reference proteome</keyword>
<reference evidence="2" key="2">
    <citation type="submission" date="2021-01" db="EMBL/GenBank/DDBJ databases">
        <authorList>
            <person name="Mieszkin S."/>
            <person name="Pouder E."/>
            <person name="Alain K."/>
        </authorList>
    </citation>
    <scope>NUCLEOTIDE SEQUENCE</scope>
    <source>
        <strain evidence="2">HW T2.11</strain>
    </source>
</reference>
<feature type="region of interest" description="Disordered" evidence="1">
    <location>
        <begin position="50"/>
        <end position="71"/>
    </location>
</feature>
<gene>
    <name evidence="2" type="ORF">ASILVAE211_20550</name>
</gene>
<comment type="caution">
    <text evidence="2">The sequence shown here is derived from an EMBL/GenBank/DDBJ whole genome shotgun (WGS) entry which is preliminary data.</text>
</comment>